<dbReference type="OrthoDB" id="8438075at2"/>
<dbReference type="Proteomes" id="UP000467385">
    <property type="component" value="Chromosome"/>
</dbReference>
<dbReference type="EMBL" id="AP022613">
    <property type="protein sequence ID" value="BBZ37637.1"/>
    <property type="molecule type" value="Genomic_DNA"/>
</dbReference>
<proteinExistence type="predicted"/>
<keyword evidence="2" id="KW-1185">Reference proteome</keyword>
<accession>A0A1X1TAL7</accession>
<organism evidence="1 2">
    <name type="scientific">Mycobacterium conspicuum</name>
    <dbReference type="NCBI Taxonomy" id="44010"/>
    <lineage>
        <taxon>Bacteria</taxon>
        <taxon>Bacillati</taxon>
        <taxon>Actinomycetota</taxon>
        <taxon>Actinomycetes</taxon>
        <taxon>Mycobacteriales</taxon>
        <taxon>Mycobacteriaceae</taxon>
        <taxon>Mycobacterium</taxon>
    </lineage>
</organism>
<reference evidence="1 2" key="1">
    <citation type="journal article" date="2019" name="Emerg. Microbes Infect.">
        <title>Comprehensive subspecies identification of 175 nontuberculous mycobacteria species based on 7547 genomic profiles.</title>
        <authorList>
            <person name="Matsumoto Y."/>
            <person name="Kinjo T."/>
            <person name="Motooka D."/>
            <person name="Nabeya D."/>
            <person name="Jung N."/>
            <person name="Uechi K."/>
            <person name="Horii T."/>
            <person name="Iida T."/>
            <person name="Fujita J."/>
            <person name="Nakamura S."/>
        </authorList>
    </citation>
    <scope>NUCLEOTIDE SEQUENCE [LARGE SCALE GENOMIC DNA]</scope>
    <source>
        <strain evidence="1 2">JCM 14738</strain>
    </source>
</reference>
<protein>
    <submittedName>
        <fullName evidence="1">DUF4436 domain-containing protein</fullName>
    </submittedName>
</protein>
<dbReference type="Pfam" id="PF14494">
    <property type="entry name" value="DUF4436"/>
    <property type="match status" value="1"/>
</dbReference>
<dbReference type="AlphaFoldDB" id="A0A1X1TAL7"/>
<sequence>MRFFIIGLVIFFIGAYIATIALYAKSGCGCPRPLIEDQSAPDGTSVTISLEDLQSVKGALTANVTVQPGAGLLDPQTHGLNADLSVVIHSSVSPSKRTWTAGMTPGVYPVPLTISGDPSNWPFDRYRTGPISVDIIRGGASVAQRVPVNFVDRVPGWLLAVSPVSGGATPALYRVELHRSPSTAAFGAVIVGVLIAIAGVSLFVAVQTLRNKRKFQPPMTTWYAAMLFAVVPLRNALPDSPPIGSWLDVTVTLWVIVVVVMSMLIYISCWWRHLRPEAEKPA</sequence>
<dbReference type="InterPro" id="IPR027948">
    <property type="entry name" value="DUF4436"/>
</dbReference>
<dbReference type="RefSeq" id="WP_085233530.1">
    <property type="nucleotide sequence ID" value="NZ_AP022613.1"/>
</dbReference>
<dbReference type="PANTHER" id="PTHR37330">
    <property type="entry name" value="CONSERVED TRANSMEMBRANE PROTEIN-RELATED"/>
    <property type="match status" value="1"/>
</dbReference>
<evidence type="ECO:0000313" key="2">
    <source>
        <dbReference type="Proteomes" id="UP000467385"/>
    </source>
</evidence>
<dbReference type="STRING" id="44010.AWC00_15205"/>
<gene>
    <name evidence="1" type="ORF">MCNS_07000</name>
</gene>
<name>A0A1X1TAL7_9MYCO</name>
<evidence type="ECO:0000313" key="1">
    <source>
        <dbReference type="EMBL" id="BBZ37637.1"/>
    </source>
</evidence>
<dbReference type="PANTHER" id="PTHR37330:SF1">
    <property type="entry name" value="CONSERVED TRANSMEMBRANE PROTEIN-RELATED"/>
    <property type="match status" value="1"/>
</dbReference>